<dbReference type="AlphaFoldDB" id="W7M705"/>
<accession>W7M705</accession>
<dbReference type="GeneID" id="30062893"/>
<dbReference type="Proteomes" id="UP000009096">
    <property type="component" value="Chromosome 4"/>
</dbReference>
<gene>
    <name evidence="2" type="ORF">FVEG_04860</name>
</gene>
<dbReference type="KEGG" id="fvr:FVEG_04860"/>
<evidence type="ECO:0000313" key="3">
    <source>
        <dbReference type="Proteomes" id="UP000009096"/>
    </source>
</evidence>
<dbReference type="EMBL" id="CM000581">
    <property type="protein sequence ID" value="EWG43345.1"/>
    <property type="molecule type" value="Genomic_DNA"/>
</dbReference>
<proteinExistence type="predicted"/>
<evidence type="ECO:0000313" key="2">
    <source>
        <dbReference type="EMBL" id="EWG43345.1"/>
    </source>
</evidence>
<evidence type="ECO:0000256" key="1">
    <source>
        <dbReference type="SAM" id="MobiDB-lite"/>
    </source>
</evidence>
<organism evidence="2 3">
    <name type="scientific">Gibberella moniliformis (strain M3125 / FGSC 7600)</name>
    <name type="common">Maize ear and stalk rot fungus</name>
    <name type="synonym">Fusarium verticillioides</name>
    <dbReference type="NCBI Taxonomy" id="334819"/>
    <lineage>
        <taxon>Eukaryota</taxon>
        <taxon>Fungi</taxon>
        <taxon>Dikarya</taxon>
        <taxon>Ascomycota</taxon>
        <taxon>Pezizomycotina</taxon>
        <taxon>Sordariomycetes</taxon>
        <taxon>Hypocreomycetidae</taxon>
        <taxon>Hypocreales</taxon>
        <taxon>Nectriaceae</taxon>
        <taxon>Fusarium</taxon>
        <taxon>Fusarium fujikuroi species complex</taxon>
    </lineage>
</organism>
<dbReference type="EMBL" id="DS022246">
    <property type="protein sequence ID" value="EWG43345.1"/>
    <property type="molecule type" value="Genomic_DNA"/>
</dbReference>
<sequence length="186" mass="20860">MPISNPVFFPSPLNKTLSLEGVEGVTRPLCLYLRNCTAMARRAHILARCSRTCSRWQRGTTGPDADKLPPAHHANLLQPKINNPCRKRHKECGERTLNVICQICLVSKQAKTRHDATLQASPTPKTSREARKQLKRKENIAEPLLNTGDTMWSLLENVSEKRVGVENFNSDARDVLQARVNGTEVL</sequence>
<feature type="region of interest" description="Disordered" evidence="1">
    <location>
        <begin position="114"/>
        <end position="138"/>
    </location>
</feature>
<feature type="compositionally biased region" description="Basic and acidic residues" evidence="1">
    <location>
        <begin position="126"/>
        <end position="138"/>
    </location>
</feature>
<name>W7M705_GIBM7</name>
<keyword evidence="3" id="KW-1185">Reference proteome</keyword>
<protein>
    <submittedName>
        <fullName evidence="2">Uncharacterized protein</fullName>
    </submittedName>
</protein>
<reference evidence="2 3" key="1">
    <citation type="journal article" date="2010" name="Nature">
        <title>Comparative genomics reveals mobile pathogenicity chromosomes in Fusarium.</title>
        <authorList>
            <person name="Ma L.J."/>
            <person name="van der Does H.C."/>
            <person name="Borkovich K.A."/>
            <person name="Coleman J.J."/>
            <person name="Daboussi M.J."/>
            <person name="Di Pietro A."/>
            <person name="Dufresne M."/>
            <person name="Freitag M."/>
            <person name="Grabherr M."/>
            <person name="Henrissat B."/>
            <person name="Houterman P.M."/>
            <person name="Kang S."/>
            <person name="Shim W.B."/>
            <person name="Woloshuk C."/>
            <person name="Xie X."/>
            <person name="Xu J.R."/>
            <person name="Antoniw J."/>
            <person name="Baker S.E."/>
            <person name="Bluhm B.H."/>
            <person name="Breakspear A."/>
            <person name="Brown D.W."/>
            <person name="Butchko R.A."/>
            <person name="Chapman S."/>
            <person name="Coulson R."/>
            <person name="Coutinho P.M."/>
            <person name="Danchin E.G."/>
            <person name="Diener A."/>
            <person name="Gale L.R."/>
            <person name="Gardiner D.M."/>
            <person name="Goff S."/>
            <person name="Hammond-Kosack K.E."/>
            <person name="Hilburn K."/>
            <person name="Hua-Van A."/>
            <person name="Jonkers W."/>
            <person name="Kazan K."/>
            <person name="Kodira C.D."/>
            <person name="Koehrsen M."/>
            <person name="Kumar L."/>
            <person name="Lee Y.H."/>
            <person name="Li L."/>
            <person name="Manners J.M."/>
            <person name="Miranda-Saavedra D."/>
            <person name="Mukherjee M."/>
            <person name="Park G."/>
            <person name="Park J."/>
            <person name="Park S.Y."/>
            <person name="Proctor R.H."/>
            <person name="Regev A."/>
            <person name="Ruiz-Roldan M.C."/>
            <person name="Sain D."/>
            <person name="Sakthikumar S."/>
            <person name="Sykes S."/>
            <person name="Schwartz D.C."/>
            <person name="Turgeon B.G."/>
            <person name="Wapinski I."/>
            <person name="Yoder O."/>
            <person name="Young S."/>
            <person name="Zeng Q."/>
            <person name="Zhou S."/>
            <person name="Galagan J."/>
            <person name="Cuomo C.A."/>
            <person name="Kistler H.C."/>
            <person name="Rep M."/>
        </authorList>
    </citation>
    <scope>NUCLEOTIDE SEQUENCE [LARGE SCALE GENOMIC DNA]</scope>
    <source>
        <strain evidence="3">M3125 / FGSC 7600</strain>
    </source>
</reference>
<dbReference type="RefSeq" id="XP_018749536.1">
    <property type="nucleotide sequence ID" value="XM_018892774.1"/>
</dbReference>
<dbReference type="VEuPathDB" id="FungiDB:FVEG_04860"/>